<evidence type="ECO:0000313" key="2">
    <source>
        <dbReference type="Proteomes" id="UP000241890"/>
    </source>
</evidence>
<comment type="caution">
    <text evidence="1">The sequence shown here is derived from an EMBL/GenBank/DDBJ whole genome shotgun (WGS) entry which is preliminary data.</text>
</comment>
<dbReference type="AlphaFoldDB" id="A0A2R5GUF3"/>
<gene>
    <name evidence="1" type="ORF">FCC1311_101822</name>
</gene>
<protein>
    <submittedName>
        <fullName evidence="1">Uncharacterized protein</fullName>
    </submittedName>
</protein>
<dbReference type="EMBL" id="BEYU01000175">
    <property type="protein sequence ID" value="GBG33959.1"/>
    <property type="molecule type" value="Genomic_DNA"/>
</dbReference>
<name>A0A2R5GUF3_9STRA</name>
<keyword evidence="2" id="KW-1185">Reference proteome</keyword>
<organism evidence="1 2">
    <name type="scientific">Hondaea fermentalgiana</name>
    <dbReference type="NCBI Taxonomy" id="2315210"/>
    <lineage>
        <taxon>Eukaryota</taxon>
        <taxon>Sar</taxon>
        <taxon>Stramenopiles</taxon>
        <taxon>Bigyra</taxon>
        <taxon>Labyrinthulomycetes</taxon>
        <taxon>Thraustochytrida</taxon>
        <taxon>Thraustochytriidae</taxon>
        <taxon>Hondaea</taxon>
    </lineage>
</organism>
<sequence>MATLREARARVIAQPGWLDTLDVAVAACVRAFVEEEARETPQGELQPLAWEIIFDVIGEDFAETHFANRKRNRKLLEIPYLVPEMRVELCREVEMRLLAFMKEHLAADASQASFVKVCEQLALENPTGRADTLGAMLSADLAGHGHDLPLALHVGHTSPCTLVADRDKWVSERRESRRALLMACQGRSLPPSMRKYILTEALVREDLVKACEKHILQARRERDAVANWSESWVARSVADALRLLRTDADALGPLDFSHLETKCKQVLELHSQMTGRQHGSLALPLFMLLLDFPFESTANLLAMLERLREILPPRARTLQFAQSLWARIVDHAPDLAGKVRRVIEEHRAAAAAVEIEEPHVLLLDWAESALVGCVKINVARYVWMQSLIPGLLDAEVPSWDLDMFMSQCVKIFCLAGESIGLAQSVSELQRAVREKPRNLSTRALREAS</sequence>
<dbReference type="Proteomes" id="UP000241890">
    <property type="component" value="Unassembled WGS sequence"/>
</dbReference>
<evidence type="ECO:0000313" key="1">
    <source>
        <dbReference type="EMBL" id="GBG33959.1"/>
    </source>
</evidence>
<proteinExistence type="predicted"/>
<dbReference type="InParanoid" id="A0A2R5GUF3"/>
<accession>A0A2R5GUF3</accession>
<reference evidence="1 2" key="1">
    <citation type="submission" date="2017-12" db="EMBL/GenBank/DDBJ databases">
        <title>Sequencing, de novo assembly and annotation of complete genome of a new Thraustochytrid species, strain FCC1311.</title>
        <authorList>
            <person name="Sedici K."/>
            <person name="Godart F."/>
            <person name="Aiese Cigliano R."/>
            <person name="Sanseverino W."/>
            <person name="Barakat M."/>
            <person name="Ortet P."/>
            <person name="Marechal E."/>
            <person name="Cagnac O."/>
            <person name="Amato A."/>
        </authorList>
    </citation>
    <scope>NUCLEOTIDE SEQUENCE [LARGE SCALE GENOMIC DNA]</scope>
</reference>